<protein>
    <submittedName>
        <fullName evidence="2">Zinc transporter ZupT</fullName>
    </submittedName>
</protein>
<feature type="region of interest" description="Disordered" evidence="1">
    <location>
        <begin position="88"/>
        <end position="123"/>
    </location>
</feature>
<sequence>MLLLEHRAQPQTADATGSTAVGWAAKMGQKPVAPGQKKLQGWEVELLLEKMSIDFVPWLGAPTMLHLAAYHGRQGVVAMLLAAERRRESSTWRHSPSHGGRLPRLGGDLPAADLKPCSCESEG</sequence>
<proteinExistence type="predicted"/>
<dbReference type="Gene3D" id="1.25.40.20">
    <property type="entry name" value="Ankyrin repeat-containing domain"/>
    <property type="match status" value="1"/>
</dbReference>
<evidence type="ECO:0000256" key="1">
    <source>
        <dbReference type="SAM" id="MobiDB-lite"/>
    </source>
</evidence>
<keyword evidence="3" id="KW-1185">Reference proteome</keyword>
<dbReference type="Proteomes" id="UP001642464">
    <property type="component" value="Unassembled WGS sequence"/>
</dbReference>
<comment type="caution">
    <text evidence="2">The sequence shown here is derived from an EMBL/GenBank/DDBJ whole genome shotgun (WGS) entry which is preliminary data.</text>
</comment>
<evidence type="ECO:0000313" key="2">
    <source>
        <dbReference type="EMBL" id="CAK9003642.1"/>
    </source>
</evidence>
<organism evidence="2 3">
    <name type="scientific">Durusdinium trenchii</name>
    <dbReference type="NCBI Taxonomy" id="1381693"/>
    <lineage>
        <taxon>Eukaryota</taxon>
        <taxon>Sar</taxon>
        <taxon>Alveolata</taxon>
        <taxon>Dinophyceae</taxon>
        <taxon>Suessiales</taxon>
        <taxon>Symbiodiniaceae</taxon>
        <taxon>Durusdinium</taxon>
    </lineage>
</organism>
<dbReference type="InterPro" id="IPR036770">
    <property type="entry name" value="Ankyrin_rpt-contain_sf"/>
</dbReference>
<feature type="compositionally biased region" description="Low complexity" evidence="1">
    <location>
        <begin position="99"/>
        <end position="110"/>
    </location>
</feature>
<accession>A0ABP0IQ55</accession>
<evidence type="ECO:0000313" key="3">
    <source>
        <dbReference type="Proteomes" id="UP001642464"/>
    </source>
</evidence>
<name>A0ABP0IQ55_9DINO</name>
<reference evidence="2 3" key="1">
    <citation type="submission" date="2024-02" db="EMBL/GenBank/DDBJ databases">
        <authorList>
            <person name="Chen Y."/>
            <person name="Shah S."/>
            <person name="Dougan E. K."/>
            <person name="Thang M."/>
            <person name="Chan C."/>
        </authorList>
    </citation>
    <scope>NUCLEOTIDE SEQUENCE [LARGE SCALE GENOMIC DNA]</scope>
</reference>
<dbReference type="SUPFAM" id="SSF48403">
    <property type="entry name" value="Ankyrin repeat"/>
    <property type="match status" value="1"/>
</dbReference>
<dbReference type="EMBL" id="CAXAMM010004447">
    <property type="protein sequence ID" value="CAK9003642.1"/>
    <property type="molecule type" value="Genomic_DNA"/>
</dbReference>
<gene>
    <name evidence="2" type="ORF">SCF082_LOCUS7843</name>
</gene>